<keyword evidence="8" id="KW-0963">Cytoplasm</keyword>
<dbReference type="CDD" id="cd07942">
    <property type="entry name" value="DRE_TIM_LeuA"/>
    <property type="match status" value="1"/>
</dbReference>
<keyword evidence="7 8" id="KW-0100">Branched-chain amino acid biosynthesis</keyword>
<dbReference type="InterPro" id="IPR002034">
    <property type="entry name" value="AIPM/Hcit_synth_CS"/>
</dbReference>
<comment type="function">
    <text evidence="8">Catalyzes the condensation of the acetyl group of acetyl-CoA with 3-methyl-2-oxobutanoate (2-ketoisovalerate) to form 3-carboxy-3-hydroxy-4-methylpentanoate (2-isopropylmalate).</text>
</comment>
<proteinExistence type="inferred from homology"/>
<dbReference type="RefSeq" id="WP_219548613.1">
    <property type="nucleotide sequence ID" value="NZ_JAHKRN010000041.1"/>
</dbReference>
<keyword evidence="8" id="KW-0460">Magnesium</keyword>
<dbReference type="Pfam" id="PF22615">
    <property type="entry name" value="IPMS_D2"/>
    <property type="match status" value="1"/>
</dbReference>
<feature type="region of interest" description="Disordered" evidence="9">
    <location>
        <begin position="563"/>
        <end position="592"/>
    </location>
</feature>
<keyword evidence="6 8" id="KW-0808">Transferase</keyword>
<organism evidence="11 12">
    <name type="scientific">Nonomuraea harbinensis</name>
    <dbReference type="NCBI Taxonomy" id="1286938"/>
    <lineage>
        <taxon>Bacteria</taxon>
        <taxon>Bacillati</taxon>
        <taxon>Actinomycetota</taxon>
        <taxon>Actinomycetes</taxon>
        <taxon>Streptosporangiales</taxon>
        <taxon>Streptosporangiaceae</taxon>
        <taxon>Nonomuraea</taxon>
    </lineage>
</organism>
<feature type="region of interest" description="Regulatory domain" evidence="8">
    <location>
        <begin position="446"/>
        <end position="592"/>
    </location>
</feature>
<keyword evidence="12" id="KW-1185">Reference proteome</keyword>
<protein>
    <recommendedName>
        <fullName evidence="3 8">2-isopropylmalate synthase</fullName>
        <ecNumber evidence="3 8">2.3.3.13</ecNumber>
    </recommendedName>
    <alternativeName>
        <fullName evidence="8">Alpha-IPM synthase</fullName>
    </alternativeName>
    <alternativeName>
        <fullName evidence="8">Alpha-isopropylmalate synthase</fullName>
    </alternativeName>
</protein>
<evidence type="ECO:0000256" key="9">
    <source>
        <dbReference type="SAM" id="MobiDB-lite"/>
    </source>
</evidence>
<comment type="subcellular location">
    <subcellularLocation>
        <location evidence="8">Cytoplasm</location>
    </subcellularLocation>
</comment>
<dbReference type="GO" id="GO:0003852">
    <property type="term" value="F:2-isopropylmalate synthase activity"/>
    <property type="evidence" value="ECO:0007669"/>
    <property type="project" value="UniProtKB-EC"/>
</dbReference>
<name>A0ABW1C8N0_9ACTN</name>
<gene>
    <name evidence="8" type="primary">leuA</name>
    <name evidence="11" type="ORF">ACFPUY_39420</name>
</gene>
<dbReference type="EC" id="2.3.3.13" evidence="3 8"/>
<evidence type="ECO:0000313" key="11">
    <source>
        <dbReference type="EMBL" id="MFC5821198.1"/>
    </source>
</evidence>
<dbReference type="InterPro" id="IPR005668">
    <property type="entry name" value="IPM_Synthase"/>
</dbReference>
<feature type="binding site" evidence="8">
    <location>
        <position position="245"/>
    </location>
    <ligand>
        <name>Mg(2+)</name>
        <dbReference type="ChEBI" id="CHEBI:18420"/>
    </ligand>
</feature>
<dbReference type="NCBIfam" id="NF002991">
    <property type="entry name" value="PRK03739.1"/>
    <property type="match status" value="1"/>
</dbReference>
<dbReference type="PROSITE" id="PS00816">
    <property type="entry name" value="AIPM_HOMOCIT_SYNTH_2"/>
    <property type="match status" value="1"/>
</dbReference>
<comment type="caution">
    <text evidence="11">The sequence shown here is derived from an EMBL/GenBank/DDBJ whole genome shotgun (WGS) entry which is preliminary data.</text>
</comment>
<evidence type="ECO:0000259" key="10">
    <source>
        <dbReference type="PROSITE" id="PS50991"/>
    </source>
</evidence>
<evidence type="ECO:0000256" key="5">
    <source>
        <dbReference type="ARBA" id="ARBA00022605"/>
    </source>
</evidence>
<dbReference type="PROSITE" id="PS00815">
    <property type="entry name" value="AIPM_HOMOCIT_SYNTH_1"/>
    <property type="match status" value="1"/>
</dbReference>
<comment type="similarity">
    <text evidence="2 8">Belongs to the alpha-IPM synthase/homocitrate synthase family. LeuA type 2 subfamily.</text>
</comment>
<comment type="subunit">
    <text evidence="8">Homodimer.</text>
</comment>
<evidence type="ECO:0000256" key="8">
    <source>
        <dbReference type="HAMAP-Rule" id="MF_00572"/>
    </source>
</evidence>
<dbReference type="InterPro" id="IPR000891">
    <property type="entry name" value="PYR_CT"/>
</dbReference>
<evidence type="ECO:0000256" key="7">
    <source>
        <dbReference type="ARBA" id="ARBA00023304"/>
    </source>
</evidence>
<dbReference type="EMBL" id="JBHSNW010000031">
    <property type="protein sequence ID" value="MFC5821198.1"/>
    <property type="molecule type" value="Genomic_DNA"/>
</dbReference>
<dbReference type="PANTHER" id="PTHR46911">
    <property type="match status" value="1"/>
</dbReference>
<evidence type="ECO:0000256" key="6">
    <source>
        <dbReference type="ARBA" id="ARBA00022679"/>
    </source>
</evidence>
<evidence type="ECO:0000256" key="4">
    <source>
        <dbReference type="ARBA" id="ARBA00022430"/>
    </source>
</evidence>
<accession>A0ABW1C8N0</accession>
<keyword evidence="5 8" id="KW-0028">Amino-acid biosynthesis</keyword>
<dbReference type="InterPro" id="IPR039371">
    <property type="entry name" value="LeuA_N_DRE-TIM"/>
</dbReference>
<comment type="pathway">
    <text evidence="8">Amino-acid biosynthesis; L-leucine biosynthesis; L-leucine from 3-methyl-2-oxobutanoate: step 1/4.</text>
</comment>
<feature type="binding site" evidence="8">
    <location>
        <position position="243"/>
    </location>
    <ligand>
        <name>Mg(2+)</name>
        <dbReference type="ChEBI" id="CHEBI:18420"/>
    </ligand>
</feature>
<evidence type="ECO:0000256" key="3">
    <source>
        <dbReference type="ARBA" id="ARBA00012973"/>
    </source>
</evidence>
<dbReference type="HAMAP" id="MF_00572">
    <property type="entry name" value="LeuA_type2"/>
    <property type="match status" value="1"/>
</dbReference>
<feature type="binding site" evidence="8">
    <location>
        <position position="279"/>
    </location>
    <ligand>
        <name>Mg(2+)</name>
        <dbReference type="ChEBI" id="CHEBI:18420"/>
    </ligand>
</feature>
<evidence type="ECO:0000313" key="12">
    <source>
        <dbReference type="Proteomes" id="UP001596096"/>
    </source>
</evidence>
<comment type="cofactor">
    <cofactor evidence="8">
        <name>Mg(2+)</name>
        <dbReference type="ChEBI" id="CHEBI:18420"/>
    </cofactor>
</comment>
<keyword evidence="8" id="KW-0479">Metal-binding</keyword>
<comment type="catalytic activity">
    <reaction evidence="1 8">
        <text>3-methyl-2-oxobutanoate + acetyl-CoA + H2O = (2S)-2-isopropylmalate + CoA + H(+)</text>
        <dbReference type="Rhea" id="RHEA:21524"/>
        <dbReference type="ChEBI" id="CHEBI:1178"/>
        <dbReference type="ChEBI" id="CHEBI:11851"/>
        <dbReference type="ChEBI" id="CHEBI:15377"/>
        <dbReference type="ChEBI" id="CHEBI:15378"/>
        <dbReference type="ChEBI" id="CHEBI:57287"/>
        <dbReference type="ChEBI" id="CHEBI:57288"/>
        <dbReference type="EC" id="2.3.3.13"/>
    </reaction>
</comment>
<dbReference type="Proteomes" id="UP001596096">
    <property type="component" value="Unassembled WGS sequence"/>
</dbReference>
<feature type="binding site" evidence="8">
    <location>
        <position position="38"/>
    </location>
    <ligand>
        <name>Mg(2+)</name>
        <dbReference type="ChEBI" id="CHEBI:18420"/>
    </ligand>
</feature>
<keyword evidence="4 8" id="KW-0432">Leucine biosynthesis</keyword>
<evidence type="ECO:0000256" key="1">
    <source>
        <dbReference type="ARBA" id="ARBA00000064"/>
    </source>
</evidence>
<feature type="compositionally biased region" description="Basic and acidic residues" evidence="9">
    <location>
        <begin position="566"/>
        <end position="586"/>
    </location>
</feature>
<dbReference type="PANTHER" id="PTHR46911:SF1">
    <property type="entry name" value="2-ISOPROPYLMALATE SYNTHASE"/>
    <property type="match status" value="1"/>
</dbReference>
<evidence type="ECO:0000256" key="2">
    <source>
        <dbReference type="ARBA" id="ARBA00009767"/>
    </source>
</evidence>
<dbReference type="Pfam" id="PF00682">
    <property type="entry name" value="HMGL-like"/>
    <property type="match status" value="1"/>
</dbReference>
<reference evidence="12" key="1">
    <citation type="journal article" date="2019" name="Int. J. Syst. Evol. Microbiol.">
        <title>The Global Catalogue of Microorganisms (GCM) 10K type strain sequencing project: providing services to taxonomists for standard genome sequencing and annotation.</title>
        <authorList>
            <consortium name="The Broad Institute Genomics Platform"/>
            <consortium name="The Broad Institute Genome Sequencing Center for Infectious Disease"/>
            <person name="Wu L."/>
            <person name="Ma J."/>
        </authorList>
    </citation>
    <scope>NUCLEOTIDE SEQUENCE [LARGE SCALE GENOMIC DNA]</scope>
    <source>
        <strain evidence="12">CGMCC 4.7106</strain>
    </source>
</reference>
<feature type="domain" description="Pyruvate carboxyltransferase" evidence="10">
    <location>
        <begin position="29"/>
        <end position="304"/>
    </location>
</feature>
<sequence>MQGAERYTGFTPLDLPDRTWPSRRLRSAPRWLSTDLRDGNQSLARPMTPERKLMMFDLLVSMGYKEIEVGFPVASRDDHDFVRLLIERDLIPDDVRITVLTQAREELIRATLDSLKGADRAMVHIYNATSPLFRRLVFDLDRAGCRQLAVRGTQVMMDHAERVLGDCDLGYQYSPELFNETEPDFSLEVCSAVMDVWQPEAGRGIILNFPTTVERSLPNVFADQIEWLDRNLPHREHVCLSVHPHNDRGTGVASAELALLAGAERIEGCLFGNGERAGNVCLVTLGMNLFSHGIDPGIDFSDINAVRRTVELCNQLPVHPRHPYGGDLVYTAFSGSHQDAIKKGFDERERQAAATGADPSRLPWRMPYLPVDPKDVGRTYEAVVRVNSQSGKGGVAYVMSAWHGLNLPRGLQAELAARVQERAETLEGELSPSGIGAVFREEYLYRGDPAAPLAIGRTPLVATLHIDGRMEMSGPRADAVRTLGAALAPWGVRLRAVHRTAPPLDADLTPEQPALAGHSPDDVVVYAECGTGTGAGTGVAWGAGIGADVTAAALSAVRAAGRRLARRADRPAQAQDRARPAADRPHLMAAGE</sequence>
<dbReference type="PROSITE" id="PS50991">
    <property type="entry name" value="PYR_CT"/>
    <property type="match status" value="1"/>
</dbReference>
<keyword evidence="11" id="KW-0012">Acyltransferase</keyword>
<dbReference type="InterPro" id="IPR054692">
    <property type="entry name" value="LeuA-like_post-cat"/>
</dbReference>